<reference evidence="1 2" key="1">
    <citation type="submission" date="2017-02" db="EMBL/GenBank/DDBJ databases">
        <authorList>
            <person name="Peterson S.W."/>
        </authorList>
    </citation>
    <scope>NUCLEOTIDE SEQUENCE [LARGE SCALE GENOMIC DNA]</scope>
    <source>
        <strain evidence="1 2">ATCC 27749</strain>
    </source>
</reference>
<dbReference type="STRING" id="745368.SAMN02745178_01341"/>
<dbReference type="GeneID" id="93339467"/>
<gene>
    <name evidence="1" type="ORF">SAMN02745178_01341</name>
</gene>
<sequence length="43" mass="5035">MQYTVIEFFQSETEKERRRNLEHLLQQLRLINGPKDGGTDATA</sequence>
<evidence type="ECO:0000313" key="2">
    <source>
        <dbReference type="Proteomes" id="UP000190286"/>
    </source>
</evidence>
<name>A0A1T4X267_9FIRM</name>
<accession>A0A1T4X267</accession>
<organism evidence="1 2">
    <name type="scientific">Gemmiger formicilis</name>
    <dbReference type="NCBI Taxonomy" id="745368"/>
    <lineage>
        <taxon>Bacteria</taxon>
        <taxon>Bacillati</taxon>
        <taxon>Bacillota</taxon>
        <taxon>Clostridia</taxon>
        <taxon>Eubacteriales</taxon>
        <taxon>Gemmiger</taxon>
    </lineage>
</organism>
<proteinExistence type="predicted"/>
<dbReference type="EMBL" id="FUYF01000005">
    <property type="protein sequence ID" value="SKA83527.1"/>
    <property type="molecule type" value="Genomic_DNA"/>
</dbReference>
<evidence type="ECO:0000313" key="1">
    <source>
        <dbReference type="EMBL" id="SKA83527.1"/>
    </source>
</evidence>
<dbReference type="Proteomes" id="UP000190286">
    <property type="component" value="Unassembled WGS sequence"/>
</dbReference>
<protein>
    <submittedName>
        <fullName evidence="1">Uncharacterized protein</fullName>
    </submittedName>
</protein>
<dbReference type="AlphaFoldDB" id="A0A1T4X267"/>
<keyword evidence="2" id="KW-1185">Reference proteome</keyword>
<dbReference type="RefSeq" id="WP_276327515.1">
    <property type="nucleotide sequence ID" value="NZ_FUYF01000005.1"/>
</dbReference>